<dbReference type="InterPro" id="IPR021772">
    <property type="entry name" value="WDR48/Bun107"/>
</dbReference>
<dbReference type="InterPro" id="IPR020472">
    <property type="entry name" value="WD40_PAC1"/>
</dbReference>
<feature type="region of interest" description="Disordered" evidence="5">
    <location>
        <begin position="168"/>
        <end position="213"/>
    </location>
</feature>
<feature type="compositionally biased region" description="Low complexity" evidence="5">
    <location>
        <begin position="497"/>
        <end position="517"/>
    </location>
</feature>
<feature type="region of interest" description="Disordered" evidence="5">
    <location>
        <begin position="882"/>
        <end position="951"/>
    </location>
</feature>
<evidence type="ECO:0000256" key="6">
    <source>
        <dbReference type="SAM" id="Phobius"/>
    </source>
</evidence>
<evidence type="ECO:0000313" key="7">
    <source>
        <dbReference type="EMBL" id="KAF8901320.1"/>
    </source>
</evidence>
<keyword evidence="8" id="KW-1185">Reference proteome</keyword>
<gene>
    <name evidence="7" type="ORF">CPB84DRAFT_1747077</name>
</gene>
<dbReference type="Gene3D" id="2.130.10.10">
    <property type="entry name" value="YVTN repeat-like/Quinoprotein amine dehydrogenase"/>
    <property type="match status" value="2"/>
</dbReference>
<feature type="compositionally biased region" description="Gly residues" evidence="5">
    <location>
        <begin position="364"/>
        <end position="383"/>
    </location>
</feature>
<evidence type="ECO:0000256" key="4">
    <source>
        <dbReference type="PROSITE-ProRule" id="PRU00221"/>
    </source>
</evidence>
<feature type="compositionally biased region" description="Low complexity" evidence="5">
    <location>
        <begin position="526"/>
        <end position="573"/>
    </location>
</feature>
<keyword evidence="3" id="KW-0677">Repeat</keyword>
<dbReference type="Proteomes" id="UP000724874">
    <property type="component" value="Unassembled WGS sequence"/>
</dbReference>
<feature type="compositionally biased region" description="Basic and acidic residues" evidence="5">
    <location>
        <begin position="352"/>
        <end position="363"/>
    </location>
</feature>
<dbReference type="EMBL" id="JADNYJ010000042">
    <property type="protein sequence ID" value="KAF8901320.1"/>
    <property type="molecule type" value="Genomic_DNA"/>
</dbReference>
<feature type="compositionally biased region" description="Basic residues" evidence="5">
    <location>
        <begin position="171"/>
        <end position="183"/>
    </location>
</feature>
<feature type="repeat" description="WD" evidence="4">
    <location>
        <begin position="460"/>
        <end position="501"/>
    </location>
</feature>
<dbReference type="PROSITE" id="PS50082">
    <property type="entry name" value="WD_REPEATS_2"/>
    <property type="match status" value="4"/>
</dbReference>
<feature type="region of interest" description="Disordered" evidence="5">
    <location>
        <begin position="1430"/>
        <end position="1500"/>
    </location>
</feature>
<dbReference type="InterPro" id="IPR001680">
    <property type="entry name" value="WD40_rpt"/>
</dbReference>
<dbReference type="OrthoDB" id="2421129at2759"/>
<dbReference type="GO" id="GO:0043130">
    <property type="term" value="F:ubiquitin binding"/>
    <property type="evidence" value="ECO:0007669"/>
    <property type="project" value="TreeGrafter"/>
</dbReference>
<feature type="repeat" description="WD" evidence="4">
    <location>
        <begin position="610"/>
        <end position="651"/>
    </location>
</feature>
<dbReference type="GO" id="GO:0000724">
    <property type="term" value="P:double-strand break repair via homologous recombination"/>
    <property type="evidence" value="ECO:0007669"/>
    <property type="project" value="TreeGrafter"/>
</dbReference>
<feature type="compositionally biased region" description="Basic residues" evidence="5">
    <location>
        <begin position="932"/>
        <end position="944"/>
    </location>
</feature>
<dbReference type="PANTHER" id="PTHR19862:SF14">
    <property type="entry name" value="WD REPEAT-CONTAINING PROTEIN 48"/>
    <property type="match status" value="1"/>
</dbReference>
<dbReference type="PANTHER" id="PTHR19862">
    <property type="entry name" value="WD REPEAT-CONTAINING PROTEIN 48"/>
    <property type="match status" value="1"/>
</dbReference>
<evidence type="ECO:0000256" key="2">
    <source>
        <dbReference type="ARBA" id="ARBA00022574"/>
    </source>
</evidence>
<dbReference type="InterPro" id="IPR051246">
    <property type="entry name" value="WDR48"/>
</dbReference>
<evidence type="ECO:0000256" key="5">
    <source>
        <dbReference type="SAM" id="MobiDB-lite"/>
    </source>
</evidence>
<name>A0A9P5NLD2_GYMJU</name>
<feature type="compositionally biased region" description="Acidic residues" evidence="5">
    <location>
        <begin position="280"/>
        <end position="290"/>
    </location>
</feature>
<reference evidence="7" key="1">
    <citation type="submission" date="2020-11" db="EMBL/GenBank/DDBJ databases">
        <authorList>
            <consortium name="DOE Joint Genome Institute"/>
            <person name="Ahrendt S."/>
            <person name="Riley R."/>
            <person name="Andreopoulos W."/>
            <person name="LaButti K."/>
            <person name="Pangilinan J."/>
            <person name="Ruiz-duenas F.J."/>
            <person name="Barrasa J.M."/>
            <person name="Sanchez-Garcia M."/>
            <person name="Camarero S."/>
            <person name="Miyauchi S."/>
            <person name="Serrano A."/>
            <person name="Linde D."/>
            <person name="Babiker R."/>
            <person name="Drula E."/>
            <person name="Ayuso-Fernandez I."/>
            <person name="Pacheco R."/>
            <person name="Padilla G."/>
            <person name="Ferreira P."/>
            <person name="Barriuso J."/>
            <person name="Kellner H."/>
            <person name="Castanera R."/>
            <person name="Alfaro M."/>
            <person name="Ramirez L."/>
            <person name="Pisabarro A.G."/>
            <person name="Kuo A."/>
            <person name="Tritt A."/>
            <person name="Lipzen A."/>
            <person name="He G."/>
            <person name="Yan M."/>
            <person name="Ng V."/>
            <person name="Cullen D."/>
            <person name="Martin F."/>
            <person name="Rosso M.-N."/>
            <person name="Henrissat B."/>
            <person name="Hibbett D."/>
            <person name="Martinez A.T."/>
            <person name="Grigoriev I.V."/>
        </authorList>
    </citation>
    <scope>NUCLEOTIDE SEQUENCE</scope>
    <source>
        <strain evidence="7">AH 44721</strain>
    </source>
</reference>
<evidence type="ECO:0000313" key="8">
    <source>
        <dbReference type="Proteomes" id="UP000724874"/>
    </source>
</evidence>
<feature type="repeat" description="WD" evidence="4">
    <location>
        <begin position="416"/>
        <end position="448"/>
    </location>
</feature>
<feature type="region of interest" description="Disordered" evidence="5">
    <location>
        <begin position="264"/>
        <end position="390"/>
    </location>
</feature>
<feature type="region of interest" description="Disordered" evidence="5">
    <location>
        <begin position="497"/>
        <end position="573"/>
    </location>
</feature>
<feature type="transmembrane region" description="Helical" evidence="6">
    <location>
        <begin position="12"/>
        <end position="31"/>
    </location>
</feature>
<dbReference type="Pfam" id="PF11816">
    <property type="entry name" value="DUF3337"/>
    <property type="match status" value="1"/>
</dbReference>
<comment type="similarity">
    <text evidence="1">Belongs to the WD repeat WDR48 family.</text>
</comment>
<dbReference type="InterPro" id="IPR015943">
    <property type="entry name" value="WD40/YVTN_repeat-like_dom_sf"/>
</dbReference>
<feature type="compositionally biased region" description="Basic residues" evidence="5">
    <location>
        <begin position="301"/>
        <end position="310"/>
    </location>
</feature>
<feature type="compositionally biased region" description="Low complexity" evidence="5">
    <location>
        <begin position="1486"/>
        <end position="1499"/>
    </location>
</feature>
<keyword evidence="6" id="KW-1133">Transmembrane helix</keyword>
<dbReference type="PRINTS" id="PR00320">
    <property type="entry name" value="GPROTEINBRPT"/>
</dbReference>
<evidence type="ECO:0000256" key="1">
    <source>
        <dbReference type="ARBA" id="ARBA00006917"/>
    </source>
</evidence>
<protein>
    <submittedName>
        <fullName evidence="7">Uncharacterized protein</fullName>
    </submittedName>
</protein>
<feature type="repeat" description="WD" evidence="4">
    <location>
        <begin position="568"/>
        <end position="609"/>
    </location>
</feature>
<keyword evidence="6" id="KW-0472">Membrane</keyword>
<accession>A0A9P5NLD2</accession>
<feature type="compositionally biased region" description="Polar residues" evidence="5">
    <location>
        <begin position="1646"/>
        <end position="1656"/>
    </location>
</feature>
<feature type="region of interest" description="Disordered" evidence="5">
    <location>
        <begin position="1643"/>
        <end position="1675"/>
    </location>
</feature>
<dbReference type="SUPFAM" id="SSF50978">
    <property type="entry name" value="WD40 repeat-like"/>
    <property type="match status" value="1"/>
</dbReference>
<organism evidence="7 8">
    <name type="scientific">Gymnopilus junonius</name>
    <name type="common">Spectacular rustgill mushroom</name>
    <name type="synonym">Gymnopilus spectabilis subsp. junonius</name>
    <dbReference type="NCBI Taxonomy" id="109634"/>
    <lineage>
        <taxon>Eukaryota</taxon>
        <taxon>Fungi</taxon>
        <taxon>Dikarya</taxon>
        <taxon>Basidiomycota</taxon>
        <taxon>Agaricomycotina</taxon>
        <taxon>Agaricomycetes</taxon>
        <taxon>Agaricomycetidae</taxon>
        <taxon>Agaricales</taxon>
        <taxon>Agaricineae</taxon>
        <taxon>Hymenogastraceae</taxon>
        <taxon>Gymnopilus</taxon>
    </lineage>
</organism>
<dbReference type="InterPro" id="IPR036322">
    <property type="entry name" value="WD40_repeat_dom_sf"/>
</dbReference>
<dbReference type="SMART" id="SM00320">
    <property type="entry name" value="WD40"/>
    <property type="match status" value="7"/>
</dbReference>
<proteinExistence type="inferred from homology"/>
<dbReference type="CDD" id="cd00200">
    <property type="entry name" value="WD40"/>
    <property type="match status" value="1"/>
</dbReference>
<comment type="caution">
    <text evidence="7">The sequence shown here is derived from an EMBL/GenBank/DDBJ whole genome shotgun (WGS) entry which is preliminary data.</text>
</comment>
<evidence type="ECO:0000256" key="3">
    <source>
        <dbReference type="ARBA" id="ARBA00022737"/>
    </source>
</evidence>
<keyword evidence="6" id="KW-0812">Transmembrane</keyword>
<sequence length="1728" mass="183405">MQVDTFEKNWLGSWTVAIYTSCVAVIISITIEPMTLSSYQGTIKVYVQSINHQLVATTVTLSDYRHHHHRGAQARGYGAQRRRLWTISRLIPLLIEAFPSSYHILPKFPQCYRLSLFLPRRAIGHGPSKKKSVVYHPLAHTLRLSSASAITAPPLGVSRLGVPGPLLVPHPHPHAHAIPHAHSHSYSSTSQSDARHGHRRDTNTNTTPPTPRHRLGVACLALDTSTQLVGNASPEGILYTGGRDGMVMSWDLGIPMKKRELGRRSSYLDGNGNVGGHREEEEEEEEDEGVDGPGGSNNPRTRARARRRTSGRWEILTGWDDAGDSDGGDGGGEDGGDERHGAGGGRGHGHGHQIEADERKECGRGAGAGANGNGDAGNRAGGGGDREEDGVPYERRWETDLGAFQPGTRTRFRQCSQAHTDWVNDILLCNYNQTLVSASSDGTVKAWNPHAALPSDPVKIGKHADYVRCLAYCREQHWIVSGSFDRTIKLWDLSRSSSSSSSSSSCPSPSSSDLSPLITLHPPDPSSGLSGTSGPSKPSVLSKPSKPSGPSASGTSGTARPSGPSGPSGSPKSSVYALAADPFGRTIASGGPERVVRLWDLRSGRRVAKLVGHTDNIRAILVSEDSRYLLTGSADASIKLWSLRTQKCLHTFTHHTDSVWSLFSSHPSLEVFYSGDRAGLVCRVDVEGVGDLGGFGVSGYEERGYRATADYGSGFGAGGYAGDVGEGECVVLCNDSVSASASGLGGAGEEVGAPRGGGGGGGGGKGVNKLVVMDDNLLWAASGTSSVRRWRIPQRRSARVAGVYAAAAASSSAQAGAPQVPSSSAASAQSPSATSAASAQAVLGSQTAAVSQVQAPAQAQQATVQTEGLTDIASDNVERLSSATEFRRKQGPLPEAGSSSSRPSTGNGHGGGGIGSHSHSHSHSNSLSHTYGHSHTRSQSRSRRMSASPSLHSLASEINRFGPDYSLAQGQVQAPNTNGYGNGTGTGLAIANEEGIAGIPYASLVRLVSPNEPFGGGGGGGAFGSSVSYYGGYGAYGSASSTYGSAGYGGHTGYTGYTGYAGYSGGGGGRGRDGDPEVATLYSAASVMSVPRHPGGGGGAQGGRPAVHHIFPRSSSPPPLGSPPGMLNNSRTEETVMLSAPPTVALYESRDLASEATPFCSAPDEVIEGSAGLVRSVILNDRMHVLTVDTSGKVGVGGVDHQVTPQVQVDGEPSPAIAIDAEKRQRERSPREALEAVRERIEGEGVASTWCYADTKAGVLTIHLNERCFEAEVYADEVGFEGDGRFNDESKRTCSSDLSSKNYEYTNQRVDISLILILAIPSLVHHHHIPPTNLCFYDTRRDTYLFRPVKASPLLAPLIPLHVLSKEVLPVIPQSPSPNTTLGVTSDVTPTPGTAGARGRYCGWVDDGDLAAHYFFWWCDDTWYAGGGGKEDYFSPQQGQQHQQASLPPPTPQTPSTPGGGLMSRLKNFGKITKQRPVSDVPNVSTLTTPAAETPTPQTSNVVQVEPTPVQKVLLSETLTPPSSMDAPLHGLPPNTTVLIAEEAQPSFNVLYRRNVERVGEDVQMLEETMPLWLAEYLLLNRTPPVVPLAKLSFVLMPWNKDPDVEPLPELLNTQQSKLTASRFLRVKKIVGHVQDKLERMAHTAGTRSGTNSIRSSVDGHGQNPHHHEHPRPRAEDEYEILCNDVVLPLGMSLAAVRQYVWRQGAELVMHYRRKRTSGLSSRPHAFN</sequence>
<dbReference type="PROSITE" id="PS00678">
    <property type="entry name" value="WD_REPEATS_1"/>
    <property type="match status" value="1"/>
</dbReference>
<dbReference type="Pfam" id="PF00400">
    <property type="entry name" value="WD40"/>
    <property type="match status" value="5"/>
</dbReference>
<dbReference type="PROSITE" id="PS50294">
    <property type="entry name" value="WD_REPEATS_REGION"/>
    <property type="match status" value="4"/>
</dbReference>
<feature type="compositionally biased region" description="Acidic residues" evidence="5">
    <location>
        <begin position="321"/>
        <end position="336"/>
    </location>
</feature>
<keyword evidence="2 4" id="KW-0853">WD repeat</keyword>
<dbReference type="InterPro" id="IPR019775">
    <property type="entry name" value="WD40_repeat_CS"/>
</dbReference>